<keyword evidence="1" id="KW-0812">Transmembrane</keyword>
<feature type="signal peptide" evidence="2">
    <location>
        <begin position="1"/>
        <end position="24"/>
    </location>
</feature>
<keyword evidence="2" id="KW-0732">Signal</keyword>
<organism evidence="3 4">
    <name type="scientific">Nocardia jiangsuensis</name>
    <dbReference type="NCBI Taxonomy" id="1691563"/>
    <lineage>
        <taxon>Bacteria</taxon>
        <taxon>Bacillati</taxon>
        <taxon>Actinomycetota</taxon>
        <taxon>Actinomycetes</taxon>
        <taxon>Mycobacteriales</taxon>
        <taxon>Nocardiaceae</taxon>
        <taxon>Nocardia</taxon>
    </lineage>
</organism>
<feature type="transmembrane region" description="Helical" evidence="1">
    <location>
        <begin position="38"/>
        <end position="62"/>
    </location>
</feature>
<keyword evidence="4" id="KW-1185">Reference proteome</keyword>
<evidence type="ECO:0000256" key="2">
    <source>
        <dbReference type="SAM" id="SignalP"/>
    </source>
</evidence>
<gene>
    <name evidence="3" type="ORF">ACFO0B_24435</name>
</gene>
<evidence type="ECO:0000313" key="4">
    <source>
        <dbReference type="Proteomes" id="UP001595696"/>
    </source>
</evidence>
<evidence type="ECO:0000256" key="1">
    <source>
        <dbReference type="SAM" id="Phobius"/>
    </source>
</evidence>
<reference evidence="4" key="1">
    <citation type="journal article" date="2019" name="Int. J. Syst. Evol. Microbiol.">
        <title>The Global Catalogue of Microorganisms (GCM) 10K type strain sequencing project: providing services to taxonomists for standard genome sequencing and annotation.</title>
        <authorList>
            <consortium name="The Broad Institute Genomics Platform"/>
            <consortium name="The Broad Institute Genome Sequencing Center for Infectious Disease"/>
            <person name="Wu L."/>
            <person name="Ma J."/>
        </authorList>
    </citation>
    <scope>NUCLEOTIDE SEQUENCE [LARGE SCALE GENOMIC DNA]</scope>
    <source>
        <strain evidence="4">CGMCC 4.7330</strain>
    </source>
</reference>
<comment type="caution">
    <text evidence="3">The sequence shown here is derived from an EMBL/GenBank/DDBJ whole genome shotgun (WGS) entry which is preliminary data.</text>
</comment>
<name>A0ABV8E043_9NOCA</name>
<keyword evidence="1" id="KW-1133">Transmembrane helix</keyword>
<evidence type="ECO:0000313" key="3">
    <source>
        <dbReference type="EMBL" id="MFC3965147.1"/>
    </source>
</evidence>
<keyword evidence="1" id="KW-0472">Membrane</keyword>
<dbReference type="Proteomes" id="UP001595696">
    <property type="component" value="Unassembled WGS sequence"/>
</dbReference>
<proteinExistence type="predicted"/>
<accession>A0ABV8E043</accession>
<feature type="chain" id="PRO_5046280217" evidence="2">
    <location>
        <begin position="25"/>
        <end position="73"/>
    </location>
</feature>
<sequence>MCSATVIGALLGGLASLFALSAFAAVLAAEPALLSVDTLLFCAPGPIVGSGLGALTAAAVSLDRRNGGYRCRT</sequence>
<dbReference type="RefSeq" id="WP_378614898.1">
    <property type="nucleotide sequence ID" value="NZ_JBHSAX010000019.1"/>
</dbReference>
<protein>
    <submittedName>
        <fullName evidence="3">Uncharacterized protein</fullName>
    </submittedName>
</protein>
<dbReference type="EMBL" id="JBHSAX010000019">
    <property type="protein sequence ID" value="MFC3965147.1"/>
    <property type="molecule type" value="Genomic_DNA"/>
</dbReference>